<evidence type="ECO:0000313" key="2">
    <source>
        <dbReference type="Proteomes" id="UP001558613"/>
    </source>
</evidence>
<protein>
    <submittedName>
        <fullName evidence="1">Uncharacterized protein</fullName>
    </submittedName>
</protein>
<name>A0ABR3LTF7_9TELE</name>
<sequence>MDEIGYALPSEASALCNKSRNIAKDESLALRMPPDSRVHAHPLLLSPEGRMLQLNPCKSVRIPSTRPAICVCRGGGPVSVLDQTSAQIRESVGRAVVTPLQVPEESRIREHAHSPPSLRRRGSDSGLQLSMVHLWLALLLIAHNVGGDAWNSLSVVQ</sequence>
<proteinExistence type="predicted"/>
<gene>
    <name evidence="1" type="ORF">QQF64_011737</name>
</gene>
<evidence type="ECO:0000313" key="1">
    <source>
        <dbReference type="EMBL" id="KAL1256192.1"/>
    </source>
</evidence>
<keyword evidence="2" id="KW-1185">Reference proteome</keyword>
<comment type="caution">
    <text evidence="1">The sequence shown here is derived from an EMBL/GenBank/DDBJ whole genome shotgun (WGS) entry which is preliminary data.</text>
</comment>
<dbReference type="Proteomes" id="UP001558613">
    <property type="component" value="Unassembled WGS sequence"/>
</dbReference>
<reference evidence="1 2" key="1">
    <citation type="submission" date="2023-09" db="EMBL/GenBank/DDBJ databases">
        <authorList>
            <person name="Wang M."/>
        </authorList>
    </citation>
    <scope>NUCLEOTIDE SEQUENCE [LARGE SCALE GENOMIC DNA]</scope>
    <source>
        <strain evidence="1">GT-2023</strain>
        <tissue evidence="1">Liver</tissue>
    </source>
</reference>
<dbReference type="EMBL" id="JAYMGO010000018">
    <property type="protein sequence ID" value="KAL1256192.1"/>
    <property type="molecule type" value="Genomic_DNA"/>
</dbReference>
<organism evidence="1 2">
    <name type="scientific">Cirrhinus molitorella</name>
    <name type="common">mud carp</name>
    <dbReference type="NCBI Taxonomy" id="172907"/>
    <lineage>
        <taxon>Eukaryota</taxon>
        <taxon>Metazoa</taxon>
        <taxon>Chordata</taxon>
        <taxon>Craniata</taxon>
        <taxon>Vertebrata</taxon>
        <taxon>Euteleostomi</taxon>
        <taxon>Actinopterygii</taxon>
        <taxon>Neopterygii</taxon>
        <taxon>Teleostei</taxon>
        <taxon>Ostariophysi</taxon>
        <taxon>Cypriniformes</taxon>
        <taxon>Cyprinidae</taxon>
        <taxon>Labeoninae</taxon>
        <taxon>Labeonini</taxon>
        <taxon>Cirrhinus</taxon>
    </lineage>
</organism>
<accession>A0ABR3LTF7</accession>